<evidence type="ECO:0000313" key="2">
    <source>
        <dbReference type="EMBL" id="KKZ61226.1"/>
    </source>
</evidence>
<gene>
    <name evidence="2" type="ORF">EMCG_04181</name>
</gene>
<protein>
    <submittedName>
        <fullName evidence="2">Uncharacterized protein</fullName>
    </submittedName>
</protein>
<dbReference type="VEuPathDB" id="FungiDB:EMCG_04181"/>
<reference evidence="3" key="1">
    <citation type="journal article" date="2015" name="PLoS Genet.">
        <title>The dynamic genome and transcriptome of the human fungal pathogen Blastomyces and close relative Emmonsia.</title>
        <authorList>
            <person name="Munoz J.F."/>
            <person name="Gauthier G.M."/>
            <person name="Desjardins C.A."/>
            <person name="Gallo J.E."/>
            <person name="Holder J."/>
            <person name="Sullivan T.D."/>
            <person name="Marty A.J."/>
            <person name="Carmen J.C."/>
            <person name="Chen Z."/>
            <person name="Ding L."/>
            <person name="Gujja S."/>
            <person name="Magrini V."/>
            <person name="Misas E."/>
            <person name="Mitreva M."/>
            <person name="Priest M."/>
            <person name="Saif S."/>
            <person name="Whiston E.A."/>
            <person name="Young S."/>
            <person name="Zeng Q."/>
            <person name="Goldman W.E."/>
            <person name="Mardis E.R."/>
            <person name="Taylor J.W."/>
            <person name="McEwen J.G."/>
            <person name="Clay O.K."/>
            <person name="Klein B.S."/>
            <person name="Cuomo C.A."/>
        </authorList>
    </citation>
    <scope>NUCLEOTIDE SEQUENCE [LARGE SCALE GENOMIC DNA]</scope>
    <source>
        <strain evidence="3">UAMH 3008</strain>
    </source>
</reference>
<feature type="compositionally biased region" description="Low complexity" evidence="1">
    <location>
        <begin position="34"/>
        <end position="48"/>
    </location>
</feature>
<accession>A0A0G2J7T4</accession>
<proteinExistence type="predicted"/>
<feature type="compositionally biased region" description="Polar residues" evidence="1">
    <location>
        <begin position="64"/>
        <end position="75"/>
    </location>
</feature>
<dbReference type="Proteomes" id="UP000034164">
    <property type="component" value="Unassembled WGS sequence"/>
</dbReference>
<name>A0A0G2J7T4_9EURO</name>
<dbReference type="AlphaFoldDB" id="A0A0G2J7T4"/>
<sequence>MSRAVSVTSAVSNSSSGRRESGKSRGIKGMSREVSVAPSMASVASGASISVKRERGDDGESVLSVVQSVAESENNADTDESRTEAGESDGERGGDDTIIARSPSDGGWKRERTADTGTDVFTDAEG</sequence>
<dbReference type="EMBL" id="LCZI01001328">
    <property type="protein sequence ID" value="KKZ61226.1"/>
    <property type="molecule type" value="Genomic_DNA"/>
</dbReference>
<organism evidence="2 3">
    <name type="scientific">[Emmonsia] crescens</name>
    <dbReference type="NCBI Taxonomy" id="73230"/>
    <lineage>
        <taxon>Eukaryota</taxon>
        <taxon>Fungi</taxon>
        <taxon>Dikarya</taxon>
        <taxon>Ascomycota</taxon>
        <taxon>Pezizomycotina</taxon>
        <taxon>Eurotiomycetes</taxon>
        <taxon>Eurotiomycetidae</taxon>
        <taxon>Onygenales</taxon>
        <taxon>Ajellomycetaceae</taxon>
        <taxon>Emergomyces</taxon>
    </lineage>
</organism>
<feature type="compositionally biased region" description="Low complexity" evidence="1">
    <location>
        <begin position="1"/>
        <end position="16"/>
    </location>
</feature>
<feature type="compositionally biased region" description="Basic and acidic residues" evidence="1">
    <location>
        <begin position="79"/>
        <end position="95"/>
    </location>
</feature>
<evidence type="ECO:0000256" key="1">
    <source>
        <dbReference type="SAM" id="MobiDB-lite"/>
    </source>
</evidence>
<feature type="region of interest" description="Disordered" evidence="1">
    <location>
        <begin position="1"/>
        <end position="126"/>
    </location>
</feature>
<evidence type="ECO:0000313" key="3">
    <source>
        <dbReference type="Proteomes" id="UP000034164"/>
    </source>
</evidence>
<comment type="caution">
    <text evidence="2">The sequence shown here is derived from an EMBL/GenBank/DDBJ whole genome shotgun (WGS) entry which is preliminary data.</text>
</comment>